<evidence type="ECO:0000313" key="2">
    <source>
        <dbReference type="EMBL" id="EEY16962.1"/>
    </source>
</evidence>
<protein>
    <submittedName>
        <fullName evidence="2">Predicted protein</fullName>
    </submittedName>
</protein>
<keyword evidence="3" id="KW-1185">Reference proteome</keyword>
<proteinExistence type="predicted"/>
<dbReference type="AlphaFoldDB" id="C9SCZ7"/>
<dbReference type="RefSeq" id="XP_003006932.1">
    <property type="nucleotide sequence ID" value="XM_003006886.1"/>
</dbReference>
<dbReference type="KEGG" id="val:VDBG_03071"/>
<evidence type="ECO:0000313" key="3">
    <source>
        <dbReference type="Proteomes" id="UP000008698"/>
    </source>
</evidence>
<evidence type="ECO:0000256" key="1">
    <source>
        <dbReference type="SAM" id="MobiDB-lite"/>
    </source>
</evidence>
<feature type="region of interest" description="Disordered" evidence="1">
    <location>
        <begin position="88"/>
        <end position="107"/>
    </location>
</feature>
<dbReference type="HOGENOM" id="CLU_1696844_0_0_1"/>
<organism evidence="3">
    <name type="scientific">Verticillium alfalfae (strain VaMs.102 / ATCC MYA-4576 / FGSC 10136)</name>
    <name type="common">Verticillium wilt of alfalfa</name>
    <name type="synonym">Verticillium albo-atrum</name>
    <dbReference type="NCBI Taxonomy" id="526221"/>
    <lineage>
        <taxon>Eukaryota</taxon>
        <taxon>Fungi</taxon>
        <taxon>Dikarya</taxon>
        <taxon>Ascomycota</taxon>
        <taxon>Pezizomycotina</taxon>
        <taxon>Sordariomycetes</taxon>
        <taxon>Hypocreomycetidae</taxon>
        <taxon>Glomerellales</taxon>
        <taxon>Plectosphaerellaceae</taxon>
        <taxon>Verticillium</taxon>
    </lineage>
</organism>
<reference evidence="3" key="1">
    <citation type="journal article" date="2011" name="PLoS Pathog.">
        <title>Comparative genomics yields insights into niche adaptation of plant vascular wilt pathogens.</title>
        <authorList>
            <person name="Klosterman S.J."/>
            <person name="Subbarao K.V."/>
            <person name="Kang S."/>
            <person name="Veronese P."/>
            <person name="Gold S.E."/>
            <person name="Thomma B.P.H.J."/>
            <person name="Chen Z."/>
            <person name="Henrissat B."/>
            <person name="Lee Y.-H."/>
            <person name="Park J."/>
            <person name="Garcia-Pedrajas M.D."/>
            <person name="Barbara D.J."/>
            <person name="Anchieta A."/>
            <person name="de Jonge R."/>
            <person name="Santhanam P."/>
            <person name="Maruthachalam K."/>
            <person name="Atallah Z."/>
            <person name="Amyotte S.G."/>
            <person name="Paz Z."/>
            <person name="Inderbitzin P."/>
            <person name="Hayes R.J."/>
            <person name="Heiman D.I."/>
            <person name="Young S."/>
            <person name="Zeng Q."/>
            <person name="Engels R."/>
            <person name="Galagan J."/>
            <person name="Cuomo C.A."/>
            <person name="Dobinson K.F."/>
            <person name="Ma L.-J."/>
        </authorList>
    </citation>
    <scope>NUCLEOTIDE SEQUENCE [LARGE SCALE GENOMIC DNA]</scope>
    <source>
        <strain evidence="3">VaMs.102 / ATCC MYA-4576 / FGSC 10136</strain>
    </source>
</reference>
<accession>C9SCZ7</accession>
<name>C9SCZ7_VERA1</name>
<dbReference type="Proteomes" id="UP000008698">
    <property type="component" value="Unassembled WGS sequence"/>
</dbReference>
<dbReference type="GeneID" id="9533082"/>
<sequence length="155" mass="16251">MPLPWTKAVCGGVPSGERATLQTPAQILAEPMFLDVVLSMPPPPINGSRKRMVKRLLPAVIGALDDTLKGRRLATARVVLHRSGATMNDVQSQPAPGKVRQADPSMETPIDAPAGLLGYLRERGSNGGGGWAVGGWQPLEAGKLASLAVVQGVMQ</sequence>
<gene>
    <name evidence="2" type="ORF">VDBG_03071</name>
</gene>
<dbReference type="EMBL" id="DS985216">
    <property type="protein sequence ID" value="EEY16962.1"/>
    <property type="molecule type" value="Genomic_DNA"/>
</dbReference>
<dbReference type="OrthoDB" id="10580699at2759"/>